<dbReference type="AlphaFoldDB" id="A0A6N9UMH0"/>
<keyword evidence="1" id="KW-0812">Transmembrane</keyword>
<protein>
    <submittedName>
        <fullName evidence="2">Uncharacterized protein</fullName>
    </submittedName>
</protein>
<accession>A0A6N9UMH0</accession>
<dbReference type="EMBL" id="JAAGMB010000458">
    <property type="protein sequence ID" value="NEB18868.1"/>
    <property type="molecule type" value="Genomic_DNA"/>
</dbReference>
<organism evidence="2 3">
    <name type="scientific">Streptomyces coelicoflavus</name>
    <dbReference type="NCBI Taxonomy" id="285562"/>
    <lineage>
        <taxon>Bacteria</taxon>
        <taxon>Bacillati</taxon>
        <taxon>Actinomycetota</taxon>
        <taxon>Actinomycetes</taxon>
        <taxon>Kitasatosporales</taxon>
        <taxon>Streptomycetaceae</taxon>
        <taxon>Streptomyces</taxon>
    </lineage>
</organism>
<dbReference type="RefSeq" id="WP_164141166.1">
    <property type="nucleotide sequence ID" value="NZ_JAAGMB010000458.1"/>
</dbReference>
<sequence length="276" mass="29135">MTGVDGTGRDTAQERIAALLSDTAHEVETGVAPVDAVVRAGRRRRARRRTVTAVAAVVLAGTTGTLALTSLPGGNDPSAPAKPAPADERRVFLPQISQVAVGTSGGERWAVNVQVWPAPHDRAEAVKQTEAMADWGLTPATTGDPADLVGRTSYFVIRFYGPEGATNDELTHRLVDSDTTSTLPWPKGKEVEVLPQPLTGEDGPHRLVIGTVPTTAKQVACHWKDGTTTLADRAPDNTPVRDTNAVVRSVRGFPTANWFACASPGSAAYQSAEVTE</sequence>
<gene>
    <name evidence="2" type="ORF">G3I46_20540</name>
</gene>
<proteinExistence type="predicted"/>
<evidence type="ECO:0000313" key="3">
    <source>
        <dbReference type="Proteomes" id="UP000469545"/>
    </source>
</evidence>
<comment type="caution">
    <text evidence="2">The sequence shown here is derived from an EMBL/GenBank/DDBJ whole genome shotgun (WGS) entry which is preliminary data.</text>
</comment>
<keyword evidence="3" id="KW-1185">Reference proteome</keyword>
<keyword evidence="1" id="KW-1133">Transmembrane helix</keyword>
<keyword evidence="1" id="KW-0472">Membrane</keyword>
<feature type="transmembrane region" description="Helical" evidence="1">
    <location>
        <begin position="51"/>
        <end position="71"/>
    </location>
</feature>
<dbReference type="Proteomes" id="UP000469545">
    <property type="component" value="Unassembled WGS sequence"/>
</dbReference>
<name>A0A6N9UMH0_9ACTN</name>
<reference evidence="2 3" key="1">
    <citation type="submission" date="2020-01" db="EMBL/GenBank/DDBJ databases">
        <title>Insect and environment-associated Actinomycetes.</title>
        <authorList>
            <person name="Currrie C."/>
            <person name="Chevrette M."/>
            <person name="Carlson C."/>
            <person name="Stubbendieck R."/>
            <person name="Wendt-Pienkowski E."/>
        </authorList>
    </citation>
    <scope>NUCLEOTIDE SEQUENCE [LARGE SCALE GENOMIC DNA]</scope>
    <source>
        <strain evidence="2 3">SID14172</strain>
    </source>
</reference>
<evidence type="ECO:0000256" key="1">
    <source>
        <dbReference type="SAM" id="Phobius"/>
    </source>
</evidence>
<evidence type="ECO:0000313" key="2">
    <source>
        <dbReference type="EMBL" id="NEB18868.1"/>
    </source>
</evidence>